<evidence type="ECO:0000256" key="4">
    <source>
        <dbReference type="PROSITE-ProRule" id="PRU01201"/>
    </source>
</evidence>
<evidence type="ECO:0000256" key="3">
    <source>
        <dbReference type="ARBA" id="ARBA00023180"/>
    </source>
</evidence>
<keyword evidence="2" id="KW-0677">Repeat</keyword>
<gene>
    <name evidence="5" type="ORF">ILYODFUR_037514</name>
</gene>
<reference evidence="5 6" key="1">
    <citation type="submission" date="2021-06" db="EMBL/GenBank/DDBJ databases">
        <authorList>
            <person name="Palmer J.M."/>
        </authorList>
    </citation>
    <scope>NUCLEOTIDE SEQUENCE [LARGE SCALE GENOMIC DNA]</scope>
    <source>
        <strain evidence="6">if_2019</strain>
        <tissue evidence="5">Muscle</tissue>
    </source>
</reference>
<keyword evidence="3" id="KW-0325">Glycoprotein</keyword>
<evidence type="ECO:0000313" key="6">
    <source>
        <dbReference type="Proteomes" id="UP001482620"/>
    </source>
</evidence>
<organism evidence="5 6">
    <name type="scientific">Ilyodon furcidens</name>
    <name type="common">goldbreast splitfin</name>
    <dbReference type="NCBI Taxonomy" id="33524"/>
    <lineage>
        <taxon>Eukaryota</taxon>
        <taxon>Metazoa</taxon>
        <taxon>Chordata</taxon>
        <taxon>Craniata</taxon>
        <taxon>Vertebrata</taxon>
        <taxon>Euteleostomi</taxon>
        <taxon>Actinopterygii</taxon>
        <taxon>Neopterygii</taxon>
        <taxon>Teleostei</taxon>
        <taxon>Neoteleostei</taxon>
        <taxon>Acanthomorphata</taxon>
        <taxon>Ovalentaria</taxon>
        <taxon>Atherinomorphae</taxon>
        <taxon>Cyprinodontiformes</taxon>
        <taxon>Goodeidae</taxon>
        <taxon>Ilyodon</taxon>
    </lineage>
</organism>
<evidence type="ECO:0000256" key="1">
    <source>
        <dbReference type="ARBA" id="ARBA00022729"/>
    </source>
</evidence>
<evidence type="ECO:0000256" key="2">
    <source>
        <dbReference type="ARBA" id="ARBA00022737"/>
    </source>
</evidence>
<dbReference type="Pfam" id="PF16184">
    <property type="entry name" value="Cadherin_3"/>
    <property type="match status" value="1"/>
</dbReference>
<dbReference type="InterPro" id="IPR039005">
    <property type="entry name" value="CSPG_rpt"/>
</dbReference>
<sequence length="169" mass="19281">MVPDVRSIPRPPAYILASSHYRYWSADKLYNHQTAPNPQPLMGILSIRSSRKFYRNAGLDLDSGDHRVISSMVLEAADLDTAPDQVFYFISAAPRFGKLLLKTESSWNELSAGQNFTQEQVEQNRLWYHHRASNTGFRGHDSFRFILSDVDSESLTQSFLISIRTVDRG</sequence>
<dbReference type="InterPro" id="IPR051561">
    <property type="entry name" value="FRAS1_ECM"/>
</dbReference>
<dbReference type="EMBL" id="JAHRIQ010008351">
    <property type="protein sequence ID" value="MEQ2223518.1"/>
    <property type="molecule type" value="Genomic_DNA"/>
</dbReference>
<dbReference type="PANTHER" id="PTHR45739">
    <property type="entry name" value="MATRIX PROTEIN, PUTATIVE-RELATED"/>
    <property type="match status" value="1"/>
</dbReference>
<accession>A0ABV0SSE5</accession>
<keyword evidence="1" id="KW-0732">Signal</keyword>
<proteinExistence type="predicted"/>
<feature type="repeat" description="CSPG" evidence="4">
    <location>
        <begin position="50"/>
        <end position="148"/>
    </location>
</feature>
<dbReference type="Proteomes" id="UP001482620">
    <property type="component" value="Unassembled WGS sequence"/>
</dbReference>
<comment type="caution">
    <text evidence="5">The sequence shown here is derived from an EMBL/GenBank/DDBJ whole genome shotgun (WGS) entry which is preliminary data.</text>
</comment>
<protein>
    <submittedName>
        <fullName evidence="5">Uncharacterized protein</fullName>
    </submittedName>
</protein>
<evidence type="ECO:0000313" key="5">
    <source>
        <dbReference type="EMBL" id="MEQ2223518.1"/>
    </source>
</evidence>
<keyword evidence="6" id="KW-1185">Reference proteome</keyword>
<dbReference type="PANTHER" id="PTHR45739:SF3">
    <property type="entry name" value="FRAS-RELATED EXTRACELLULAR MATRIX PROTEIN 1B PRECURSOR"/>
    <property type="match status" value="1"/>
</dbReference>
<name>A0ABV0SSE5_9TELE</name>
<dbReference type="PROSITE" id="PS51854">
    <property type="entry name" value="CSPG"/>
    <property type="match status" value="1"/>
</dbReference>